<dbReference type="Proteomes" id="UP000194798">
    <property type="component" value="Unassembled WGS sequence"/>
</dbReference>
<evidence type="ECO:0000313" key="2">
    <source>
        <dbReference type="Proteomes" id="UP000194798"/>
    </source>
</evidence>
<dbReference type="AlphaFoldDB" id="A0A251X819"/>
<name>A0A251X819_9GAMM</name>
<accession>A0A251X819</accession>
<dbReference type="EMBL" id="MSLT01000012">
    <property type="protein sequence ID" value="OUD13877.1"/>
    <property type="molecule type" value="Genomic_DNA"/>
</dbReference>
<dbReference type="RefSeq" id="WP_245391534.1">
    <property type="nucleotide sequence ID" value="NZ_MSLT01000012.1"/>
</dbReference>
<organism evidence="1 2">
    <name type="scientific">Thioflexithrix psekupsensis</name>
    <dbReference type="NCBI Taxonomy" id="1570016"/>
    <lineage>
        <taxon>Bacteria</taxon>
        <taxon>Pseudomonadati</taxon>
        <taxon>Pseudomonadota</taxon>
        <taxon>Gammaproteobacteria</taxon>
        <taxon>Thiotrichales</taxon>
        <taxon>Thioflexithrix</taxon>
    </lineage>
</organism>
<evidence type="ECO:0000313" key="1">
    <source>
        <dbReference type="EMBL" id="OUD13877.1"/>
    </source>
</evidence>
<evidence type="ECO:0008006" key="3">
    <source>
        <dbReference type="Google" id="ProtNLM"/>
    </source>
</evidence>
<protein>
    <recommendedName>
        <fullName evidence="3">Roadblock/LAMTOR2 domain-containing protein</fullName>
    </recommendedName>
</protein>
<dbReference type="SUPFAM" id="SSF103196">
    <property type="entry name" value="Roadblock/LC7 domain"/>
    <property type="match status" value="1"/>
</dbReference>
<sequence>MSINQICTDIVKDVDSALGCAVVDLSSGLLLGVSHNVPYFTQSYLDAVAAAAVDMFRGRTVSAVEDMIANMRGIKRVNYIKEVQMTTDNTYHFMTIIPDKPDALVVLITSRKANLGMGWASLRRSLGKLAPLCP</sequence>
<keyword evidence="2" id="KW-1185">Reference proteome</keyword>
<gene>
    <name evidence="1" type="ORF">TPSD3_05895</name>
</gene>
<reference evidence="1 2" key="1">
    <citation type="submission" date="2016-12" db="EMBL/GenBank/DDBJ databases">
        <title>Thioflexothrix psekupsii D3 genome sequencing and assembly.</title>
        <authorList>
            <person name="Fomenkov A."/>
            <person name="Vincze T."/>
            <person name="Grabovich M."/>
            <person name="Anton B.P."/>
            <person name="Dubinina G."/>
            <person name="Orlova M."/>
            <person name="Belousova E."/>
            <person name="Roberts R.J."/>
        </authorList>
    </citation>
    <scope>NUCLEOTIDE SEQUENCE [LARGE SCALE GENOMIC DNA]</scope>
    <source>
        <strain evidence="1">D3</strain>
    </source>
</reference>
<comment type="caution">
    <text evidence="1">The sequence shown here is derived from an EMBL/GenBank/DDBJ whole genome shotgun (WGS) entry which is preliminary data.</text>
</comment>
<proteinExistence type="predicted"/>